<dbReference type="InterPro" id="IPR012675">
    <property type="entry name" value="Beta-grasp_dom_sf"/>
</dbReference>
<name>A0A4Q0YNW9_9GAMM</name>
<dbReference type="NCBIfam" id="TIGR01683">
    <property type="entry name" value="thiS"/>
    <property type="match status" value="1"/>
</dbReference>
<dbReference type="PANTHER" id="PTHR34472">
    <property type="entry name" value="SULFUR CARRIER PROTEIN THIS"/>
    <property type="match status" value="1"/>
</dbReference>
<dbReference type="OrthoDB" id="6388078at2"/>
<reference evidence="1 2" key="1">
    <citation type="submission" date="2017-10" db="EMBL/GenBank/DDBJ databases">
        <title>Nyctiphanis sp. nov., isolated from the stomach of the euphausiid Nyctiphanes simplex (Hansen, 1911) in the Gulf of California.</title>
        <authorList>
            <person name="Gomez-Gil B."/>
            <person name="Aguilar-Mendez M."/>
            <person name="Lopez-Cortes A."/>
            <person name="Gomez-Gutierrez J."/>
            <person name="Roque A."/>
            <person name="Lang E."/>
            <person name="Gonzalez-Castillo A."/>
        </authorList>
    </citation>
    <scope>NUCLEOTIDE SEQUENCE [LARGE SCALE GENOMIC DNA]</scope>
    <source>
        <strain evidence="1 2">CAIM 600</strain>
    </source>
</reference>
<dbReference type="SUPFAM" id="SSF54285">
    <property type="entry name" value="MoaD/ThiS"/>
    <property type="match status" value="1"/>
</dbReference>
<keyword evidence="2" id="KW-1185">Reference proteome</keyword>
<protein>
    <submittedName>
        <fullName evidence="1">Thiamine biosynthesis protein ThiS</fullName>
    </submittedName>
</protein>
<accession>A0A4Q0YNW9</accession>
<evidence type="ECO:0000313" key="2">
    <source>
        <dbReference type="Proteomes" id="UP000290287"/>
    </source>
</evidence>
<sequence>MQIWLNDKAHHVESAVDLSSLVEELTLPSESVAIAIDGQVVPRSQWPQTPLTDGLKLTVFQAIAGG</sequence>
<dbReference type="CDD" id="cd00565">
    <property type="entry name" value="Ubl_ThiS"/>
    <property type="match status" value="1"/>
</dbReference>
<dbReference type="InterPro" id="IPR003749">
    <property type="entry name" value="ThiS/MoaD-like"/>
</dbReference>
<organism evidence="1 2">
    <name type="scientific">Veronia nyctiphanis</name>
    <dbReference type="NCBI Taxonomy" id="1278244"/>
    <lineage>
        <taxon>Bacteria</taxon>
        <taxon>Pseudomonadati</taxon>
        <taxon>Pseudomonadota</taxon>
        <taxon>Gammaproteobacteria</taxon>
        <taxon>Vibrionales</taxon>
        <taxon>Vibrionaceae</taxon>
        <taxon>Veronia</taxon>
    </lineage>
</organism>
<dbReference type="Pfam" id="PF02597">
    <property type="entry name" value="ThiS"/>
    <property type="match status" value="1"/>
</dbReference>
<dbReference type="Gene3D" id="3.10.20.30">
    <property type="match status" value="1"/>
</dbReference>
<dbReference type="PANTHER" id="PTHR34472:SF1">
    <property type="entry name" value="SULFUR CARRIER PROTEIN THIS"/>
    <property type="match status" value="1"/>
</dbReference>
<dbReference type="InterPro" id="IPR010035">
    <property type="entry name" value="Thi_S"/>
</dbReference>
<proteinExistence type="predicted"/>
<evidence type="ECO:0000313" key="1">
    <source>
        <dbReference type="EMBL" id="RXJ72677.1"/>
    </source>
</evidence>
<dbReference type="InterPro" id="IPR016155">
    <property type="entry name" value="Mopterin_synth/thiamin_S_b"/>
</dbReference>
<dbReference type="EMBL" id="PEIB01000017">
    <property type="protein sequence ID" value="RXJ72677.1"/>
    <property type="molecule type" value="Genomic_DNA"/>
</dbReference>
<dbReference type="AlphaFoldDB" id="A0A4Q0YNW9"/>
<dbReference type="Proteomes" id="UP000290287">
    <property type="component" value="Unassembled WGS sequence"/>
</dbReference>
<comment type="caution">
    <text evidence="1">The sequence shown here is derived from an EMBL/GenBank/DDBJ whole genome shotgun (WGS) entry which is preliminary data.</text>
</comment>
<gene>
    <name evidence="1" type="primary">thiS</name>
    <name evidence="1" type="ORF">CS022_14210</name>
</gene>